<dbReference type="AlphaFoldDB" id="A0A1I1FJF6"/>
<dbReference type="CDD" id="cd18097">
    <property type="entry name" value="SpoU-like"/>
    <property type="match status" value="1"/>
</dbReference>
<gene>
    <name evidence="4" type="ORF">SAMN05421780_102157</name>
</gene>
<organism evidence="4 5">
    <name type="scientific">Flexibacter flexilis DSM 6793</name>
    <dbReference type="NCBI Taxonomy" id="927664"/>
    <lineage>
        <taxon>Bacteria</taxon>
        <taxon>Pseudomonadati</taxon>
        <taxon>Bacteroidota</taxon>
        <taxon>Cytophagia</taxon>
        <taxon>Cytophagales</taxon>
        <taxon>Flexibacteraceae</taxon>
        <taxon>Flexibacter</taxon>
    </lineage>
</organism>
<dbReference type="SUPFAM" id="SSF75217">
    <property type="entry name" value="alpha/beta knot"/>
    <property type="match status" value="1"/>
</dbReference>
<evidence type="ECO:0000313" key="4">
    <source>
        <dbReference type="EMBL" id="SFB97808.1"/>
    </source>
</evidence>
<sequence>MQWRKGSISRSNYRPNLPPFSEFLFNTLFQHKSITNLRLLLSIFAPPKTNRTLRKLANEELGRLSPEEFAQAGKSPCVLVLDNVRSMNNVGSAFRTADAFAVSKIYLCGITATPPHREITKTALGADQTVNWEHAADTLTLVQQLKNEGFVVISIEQAEGSTMLQDFSPNPQQSYAFVFGNEVDGVAQEVVAASNLCLEIPQLGTKHSLNVSVSLGIVVWDYVSKAVALPSN</sequence>
<dbReference type="PANTHER" id="PTHR46429">
    <property type="entry name" value="23S RRNA (GUANOSINE-2'-O-)-METHYLTRANSFERASE RLMB"/>
    <property type="match status" value="1"/>
</dbReference>
<dbReference type="Proteomes" id="UP000199514">
    <property type="component" value="Unassembled WGS sequence"/>
</dbReference>
<dbReference type="EMBL" id="FOLE01000002">
    <property type="protein sequence ID" value="SFB97808.1"/>
    <property type="molecule type" value="Genomic_DNA"/>
</dbReference>
<dbReference type="GO" id="GO:0006396">
    <property type="term" value="P:RNA processing"/>
    <property type="evidence" value="ECO:0007669"/>
    <property type="project" value="InterPro"/>
</dbReference>
<evidence type="ECO:0000259" key="3">
    <source>
        <dbReference type="Pfam" id="PF00588"/>
    </source>
</evidence>
<evidence type="ECO:0000313" key="5">
    <source>
        <dbReference type="Proteomes" id="UP000199514"/>
    </source>
</evidence>
<dbReference type="STRING" id="927664.SAMN05421780_102157"/>
<dbReference type="InterPro" id="IPR029028">
    <property type="entry name" value="Alpha/beta_knot_MTases"/>
</dbReference>
<dbReference type="InterPro" id="IPR029026">
    <property type="entry name" value="tRNA_m1G_MTases_N"/>
</dbReference>
<dbReference type="GO" id="GO:0032259">
    <property type="term" value="P:methylation"/>
    <property type="evidence" value="ECO:0007669"/>
    <property type="project" value="UniProtKB-KW"/>
</dbReference>
<name>A0A1I1FJF6_9BACT</name>
<feature type="domain" description="tRNA/rRNA methyltransferase SpoU type" evidence="3">
    <location>
        <begin position="77"/>
        <end position="219"/>
    </location>
</feature>
<dbReference type="Pfam" id="PF00588">
    <property type="entry name" value="SpoU_methylase"/>
    <property type="match status" value="1"/>
</dbReference>
<accession>A0A1I1FJF6</accession>
<dbReference type="InterPro" id="IPR001537">
    <property type="entry name" value="SpoU_MeTrfase"/>
</dbReference>
<dbReference type="InterPro" id="IPR004441">
    <property type="entry name" value="rRNA_MeTrfase_TrmH"/>
</dbReference>
<proteinExistence type="predicted"/>
<dbReference type="Gene3D" id="3.40.1280.10">
    <property type="match status" value="1"/>
</dbReference>
<reference evidence="4 5" key="1">
    <citation type="submission" date="2016-10" db="EMBL/GenBank/DDBJ databases">
        <authorList>
            <person name="de Groot N.N."/>
        </authorList>
    </citation>
    <scope>NUCLEOTIDE SEQUENCE [LARGE SCALE GENOMIC DNA]</scope>
    <source>
        <strain evidence="4 5">DSM 6793</strain>
    </source>
</reference>
<evidence type="ECO:0000256" key="2">
    <source>
        <dbReference type="ARBA" id="ARBA00022679"/>
    </source>
</evidence>
<keyword evidence="2" id="KW-0808">Transferase</keyword>
<dbReference type="GO" id="GO:0005829">
    <property type="term" value="C:cytosol"/>
    <property type="evidence" value="ECO:0007669"/>
    <property type="project" value="TreeGrafter"/>
</dbReference>
<dbReference type="GO" id="GO:0008173">
    <property type="term" value="F:RNA methyltransferase activity"/>
    <property type="evidence" value="ECO:0007669"/>
    <property type="project" value="InterPro"/>
</dbReference>
<keyword evidence="1 4" id="KW-0489">Methyltransferase</keyword>
<dbReference type="GO" id="GO:0003723">
    <property type="term" value="F:RNA binding"/>
    <property type="evidence" value="ECO:0007669"/>
    <property type="project" value="InterPro"/>
</dbReference>
<keyword evidence="5" id="KW-1185">Reference proteome</keyword>
<protein>
    <submittedName>
        <fullName evidence="4">SpoU rRNA Methylase family protein</fullName>
    </submittedName>
</protein>
<evidence type="ECO:0000256" key="1">
    <source>
        <dbReference type="ARBA" id="ARBA00022603"/>
    </source>
</evidence>
<dbReference type="PANTHER" id="PTHR46429:SF1">
    <property type="entry name" value="23S RRNA (GUANOSINE-2'-O-)-METHYLTRANSFERASE RLMB"/>
    <property type="match status" value="1"/>
</dbReference>